<dbReference type="Proteomes" id="UP000807504">
    <property type="component" value="Unassembled WGS sequence"/>
</dbReference>
<accession>A0A8T0E2P1</accession>
<organism evidence="2 3">
    <name type="scientific">Argiope bruennichi</name>
    <name type="common">Wasp spider</name>
    <name type="synonym">Aranea bruennichi</name>
    <dbReference type="NCBI Taxonomy" id="94029"/>
    <lineage>
        <taxon>Eukaryota</taxon>
        <taxon>Metazoa</taxon>
        <taxon>Ecdysozoa</taxon>
        <taxon>Arthropoda</taxon>
        <taxon>Chelicerata</taxon>
        <taxon>Arachnida</taxon>
        <taxon>Araneae</taxon>
        <taxon>Araneomorphae</taxon>
        <taxon>Entelegynae</taxon>
        <taxon>Araneoidea</taxon>
        <taxon>Araneidae</taxon>
        <taxon>Argiope</taxon>
    </lineage>
</organism>
<keyword evidence="3" id="KW-1185">Reference proteome</keyword>
<gene>
    <name evidence="2" type="ORF">HNY73_021731</name>
</gene>
<feature type="compositionally biased region" description="Basic and acidic residues" evidence="1">
    <location>
        <begin position="119"/>
        <end position="140"/>
    </location>
</feature>
<name>A0A8T0E2P1_ARGBR</name>
<reference evidence="2" key="2">
    <citation type="submission" date="2020-06" db="EMBL/GenBank/DDBJ databases">
        <authorList>
            <person name="Sheffer M."/>
        </authorList>
    </citation>
    <scope>NUCLEOTIDE SEQUENCE</scope>
</reference>
<comment type="caution">
    <text evidence="2">The sequence shown here is derived from an EMBL/GenBank/DDBJ whole genome shotgun (WGS) entry which is preliminary data.</text>
</comment>
<proteinExistence type="predicted"/>
<feature type="region of interest" description="Disordered" evidence="1">
    <location>
        <begin position="69"/>
        <end position="140"/>
    </location>
</feature>
<reference evidence="2" key="1">
    <citation type="journal article" date="2020" name="bioRxiv">
        <title>Chromosome-level reference genome of the European wasp spider Argiope bruennichi: a resource for studies on range expansion and evolutionary adaptation.</title>
        <authorList>
            <person name="Sheffer M.M."/>
            <person name="Hoppe A."/>
            <person name="Krehenwinkel H."/>
            <person name="Uhl G."/>
            <person name="Kuss A.W."/>
            <person name="Jensen L."/>
            <person name="Jensen C."/>
            <person name="Gillespie R.G."/>
            <person name="Hoff K.J."/>
            <person name="Prost S."/>
        </authorList>
    </citation>
    <scope>NUCLEOTIDE SEQUENCE</scope>
</reference>
<evidence type="ECO:0000313" key="3">
    <source>
        <dbReference type="Proteomes" id="UP000807504"/>
    </source>
</evidence>
<evidence type="ECO:0000313" key="2">
    <source>
        <dbReference type="EMBL" id="KAF8763554.1"/>
    </source>
</evidence>
<evidence type="ECO:0000256" key="1">
    <source>
        <dbReference type="SAM" id="MobiDB-lite"/>
    </source>
</evidence>
<sequence length="140" mass="16079">MAQPGHIIYPVPWAGLNIDIDNSTQITQSPCYIHIKRGPDASGHHEGALRGDSTAQKLAISVRLDNLRRTEHEMDQFRPQQHGTRLRPGPRDPEDRSYSGSVAVEARTRPEETNVYESFDDRRRSSYDEPYHRSRVEDKK</sequence>
<protein>
    <submittedName>
        <fullName evidence="2">Uncharacterized protein</fullName>
    </submittedName>
</protein>
<dbReference type="AlphaFoldDB" id="A0A8T0E2P1"/>
<dbReference type="EMBL" id="JABXBU010002231">
    <property type="protein sequence ID" value="KAF8763554.1"/>
    <property type="molecule type" value="Genomic_DNA"/>
</dbReference>